<evidence type="ECO:0000256" key="8">
    <source>
        <dbReference type="ARBA" id="ARBA00023242"/>
    </source>
</evidence>
<dbReference type="AlphaFoldDB" id="A0A077Z1U1"/>
<keyword evidence="5" id="KW-0227">DNA damage</keyword>
<dbReference type="PANTHER" id="PTHR45873:SF1">
    <property type="entry name" value="DNA POLYMERASE ETA"/>
    <property type="match status" value="1"/>
</dbReference>
<dbReference type="InterPro" id="IPR017961">
    <property type="entry name" value="DNA_pol_Y-fam_little_finger"/>
</dbReference>
<accession>A0A077Z1U1</accession>
<proteinExistence type="predicted"/>
<evidence type="ECO:0000256" key="1">
    <source>
        <dbReference type="ARBA" id="ARBA00004123"/>
    </source>
</evidence>
<evidence type="ECO:0000256" key="7">
    <source>
        <dbReference type="ARBA" id="ARBA00023204"/>
    </source>
</evidence>
<dbReference type="Gene3D" id="1.10.150.20">
    <property type="entry name" value="5' to 3' exonuclease, C-terminal subdomain"/>
    <property type="match status" value="1"/>
</dbReference>
<dbReference type="PROSITE" id="PS50173">
    <property type="entry name" value="UMUC"/>
    <property type="match status" value="1"/>
</dbReference>
<dbReference type="GO" id="GO:0005657">
    <property type="term" value="C:replication fork"/>
    <property type="evidence" value="ECO:0007669"/>
    <property type="project" value="TreeGrafter"/>
</dbReference>
<evidence type="ECO:0000256" key="5">
    <source>
        <dbReference type="ARBA" id="ARBA00022763"/>
    </source>
</evidence>
<evidence type="ECO:0000313" key="12">
    <source>
        <dbReference type="EMBL" id="CDW52535.1"/>
    </source>
</evidence>
<feature type="region of interest" description="Disordered" evidence="10">
    <location>
        <begin position="527"/>
        <end position="569"/>
    </location>
</feature>
<evidence type="ECO:0000256" key="6">
    <source>
        <dbReference type="ARBA" id="ARBA00022842"/>
    </source>
</evidence>
<evidence type="ECO:0000256" key="9">
    <source>
        <dbReference type="ARBA" id="ARBA00044975"/>
    </source>
</evidence>
<dbReference type="GO" id="GO:0046872">
    <property type="term" value="F:metal ion binding"/>
    <property type="evidence" value="ECO:0007669"/>
    <property type="project" value="UniProtKB-KW"/>
</dbReference>
<dbReference type="SUPFAM" id="SSF100879">
    <property type="entry name" value="Lesion bypass DNA polymerase (Y-family), little finger domain"/>
    <property type="match status" value="1"/>
</dbReference>
<evidence type="ECO:0000256" key="3">
    <source>
        <dbReference type="ARBA" id="ARBA00022695"/>
    </source>
</evidence>
<dbReference type="GO" id="GO:0006281">
    <property type="term" value="P:DNA repair"/>
    <property type="evidence" value="ECO:0007669"/>
    <property type="project" value="UniProtKB-KW"/>
</dbReference>
<dbReference type="EMBL" id="HG805825">
    <property type="protein sequence ID" value="CDW52535.1"/>
    <property type="molecule type" value="Genomic_DNA"/>
</dbReference>
<dbReference type="GO" id="GO:0003684">
    <property type="term" value="F:damaged DNA binding"/>
    <property type="evidence" value="ECO:0007669"/>
    <property type="project" value="InterPro"/>
</dbReference>
<feature type="compositionally biased region" description="Polar residues" evidence="10">
    <location>
        <begin position="539"/>
        <end position="551"/>
    </location>
</feature>
<evidence type="ECO:0000256" key="4">
    <source>
        <dbReference type="ARBA" id="ARBA00022723"/>
    </source>
</evidence>
<organism evidence="12 13">
    <name type="scientific">Trichuris trichiura</name>
    <name type="common">Whipworm</name>
    <name type="synonym">Trichocephalus trichiurus</name>
    <dbReference type="NCBI Taxonomy" id="36087"/>
    <lineage>
        <taxon>Eukaryota</taxon>
        <taxon>Metazoa</taxon>
        <taxon>Ecdysozoa</taxon>
        <taxon>Nematoda</taxon>
        <taxon>Enoplea</taxon>
        <taxon>Dorylaimia</taxon>
        <taxon>Trichinellida</taxon>
        <taxon>Trichuridae</taxon>
        <taxon>Trichuris</taxon>
    </lineage>
</organism>
<dbReference type="PIRSF" id="PIRSF036603">
    <property type="entry name" value="DPol_eta"/>
    <property type="match status" value="1"/>
</dbReference>
<dbReference type="Gene3D" id="3.30.1490.100">
    <property type="entry name" value="DNA polymerase, Y-family, little finger domain"/>
    <property type="match status" value="1"/>
</dbReference>
<keyword evidence="3" id="KW-0548">Nucleotidyltransferase</keyword>
<reference evidence="12" key="2">
    <citation type="submission" date="2014-03" db="EMBL/GenBank/DDBJ databases">
        <title>The whipworm genome and dual-species transcriptomics of an intimate host-pathogen interaction.</title>
        <authorList>
            <person name="Foth B.J."/>
            <person name="Tsai I.J."/>
            <person name="Reid A.J."/>
            <person name="Bancroft A.J."/>
            <person name="Nichol S."/>
            <person name="Tracey A."/>
            <person name="Holroyd N."/>
            <person name="Cotton J.A."/>
            <person name="Stanley E.J."/>
            <person name="Zarowiecki M."/>
            <person name="Liu J.Z."/>
            <person name="Huckvale T."/>
            <person name="Cooper P.J."/>
            <person name="Grencis R.K."/>
            <person name="Berriman M."/>
        </authorList>
    </citation>
    <scope>NUCLEOTIDE SEQUENCE [LARGE SCALE GENOMIC DNA]</scope>
</reference>
<dbReference type="SUPFAM" id="SSF56672">
    <property type="entry name" value="DNA/RNA polymerases"/>
    <property type="match status" value="1"/>
</dbReference>
<sequence>MNEEGRVVVLVDMDCFYVQVEQRERPELWGKPTAVVQYNQWRNGGIIAVGYEARAFHVKRGMRGDQALACCPELQLVQVPVQRGKADLTKYRQASVEVFDVLSALNIVVERASIDEAYLDLTDLVSTELTALRENGQLFNEDDLRDTYLAISDDSHWTDMSQLVHWANEHLNANAQETMENAENALRLLLGCILANRFRRSIFETTQFRASAGIANNKMLAKLACGLNKPNKQTLVVPCMIRSLFSKTRLQDVRMLGGKLGNLLANSFQVQTMLQLRENVSRDQLVELVGKKTEAWLNLILDGIDREPVVARRLAKSIGCSKNFPGKIALRTVKDVKHWLKLLSEELEERLTKDQQAVRFVPTNFRTAKSLAVGVRTEDDGIPSVSCSRHTQLRAYASEVIANDAFALIDELNSASDAEKKIWSAIVLPKLKPSVTMLALWASRFEDTVDVNTKIITDFFKPASMEDDCVLVKSAVTDTDGPTTSTAPKQQEVNPEEYANDLKAMLCGLNLFKNYCSERLPIDKSEEAAVKPSAKTLPVSETLSNSTSADSLTLGEEKSTDEQRSTEDIVEVSPKRYIPQSLDDIPMDVWTSLPPDVRWELKSEMKSISKTVKECKVKLEYSDYIVRSSNTA</sequence>
<evidence type="ECO:0000259" key="11">
    <source>
        <dbReference type="PROSITE" id="PS50173"/>
    </source>
</evidence>
<dbReference type="GO" id="GO:0035861">
    <property type="term" value="C:site of double-strand break"/>
    <property type="evidence" value="ECO:0007669"/>
    <property type="project" value="TreeGrafter"/>
</dbReference>
<feature type="compositionally biased region" description="Basic and acidic residues" evidence="10">
    <location>
        <begin position="555"/>
        <end position="567"/>
    </location>
</feature>
<dbReference type="GO" id="GO:0009314">
    <property type="term" value="P:response to radiation"/>
    <property type="evidence" value="ECO:0007669"/>
    <property type="project" value="TreeGrafter"/>
</dbReference>
<dbReference type="STRING" id="36087.A0A077Z1U1"/>
<keyword evidence="4" id="KW-0479">Metal-binding</keyword>
<dbReference type="FunFam" id="3.40.1170.60:FF:000003">
    <property type="entry name" value="DNA polymerase eta"/>
    <property type="match status" value="1"/>
</dbReference>
<keyword evidence="13" id="KW-1185">Reference proteome</keyword>
<dbReference type="InterPro" id="IPR052230">
    <property type="entry name" value="DNA_polymerase_eta"/>
</dbReference>
<evidence type="ECO:0000313" key="13">
    <source>
        <dbReference type="Proteomes" id="UP000030665"/>
    </source>
</evidence>
<dbReference type="GO" id="GO:0042276">
    <property type="term" value="P:error-prone translesion synthesis"/>
    <property type="evidence" value="ECO:0007669"/>
    <property type="project" value="TreeGrafter"/>
</dbReference>
<feature type="domain" description="UmuC" evidence="11">
    <location>
        <begin position="8"/>
        <end position="257"/>
    </location>
</feature>
<keyword evidence="2" id="KW-0808">Transferase</keyword>
<dbReference type="InterPro" id="IPR001126">
    <property type="entry name" value="UmuC"/>
</dbReference>
<dbReference type="Gene3D" id="3.30.70.270">
    <property type="match status" value="1"/>
</dbReference>
<keyword evidence="7" id="KW-0234">DNA repair</keyword>
<dbReference type="Gene3D" id="3.40.1170.60">
    <property type="match status" value="1"/>
</dbReference>
<comment type="subcellular location">
    <subcellularLocation>
        <location evidence="1">Nucleus</location>
    </subcellularLocation>
</comment>
<dbReference type="GO" id="GO:0003887">
    <property type="term" value="F:DNA-directed DNA polymerase activity"/>
    <property type="evidence" value="ECO:0007669"/>
    <property type="project" value="TreeGrafter"/>
</dbReference>
<evidence type="ECO:0000256" key="2">
    <source>
        <dbReference type="ARBA" id="ARBA00022679"/>
    </source>
</evidence>
<keyword evidence="6" id="KW-0460">Magnesium</keyword>
<keyword evidence="8" id="KW-0539">Nucleus</keyword>
<dbReference type="Proteomes" id="UP000030665">
    <property type="component" value="Unassembled WGS sequence"/>
</dbReference>
<dbReference type="Pfam" id="PF11799">
    <property type="entry name" value="IMS_C"/>
    <property type="match status" value="1"/>
</dbReference>
<gene>
    <name evidence="12" type="ORF">TTRE_0000079701</name>
</gene>
<name>A0A077Z1U1_TRITR</name>
<evidence type="ECO:0000256" key="10">
    <source>
        <dbReference type="SAM" id="MobiDB-lite"/>
    </source>
</evidence>
<dbReference type="InterPro" id="IPR043502">
    <property type="entry name" value="DNA/RNA_pol_sf"/>
</dbReference>
<dbReference type="InterPro" id="IPR036775">
    <property type="entry name" value="DNA_pol_Y-fam_lit_finger_sf"/>
</dbReference>
<dbReference type="OrthoDB" id="5723at2759"/>
<dbReference type="InterPro" id="IPR043128">
    <property type="entry name" value="Rev_trsase/Diguanyl_cyclase"/>
</dbReference>
<dbReference type="PANTHER" id="PTHR45873">
    <property type="entry name" value="DNA POLYMERASE ETA"/>
    <property type="match status" value="1"/>
</dbReference>
<reference evidence="12" key="1">
    <citation type="submission" date="2014-01" db="EMBL/GenBank/DDBJ databases">
        <authorList>
            <person name="Aslett M."/>
        </authorList>
    </citation>
    <scope>NUCLEOTIDE SEQUENCE</scope>
</reference>
<dbReference type="Pfam" id="PF00817">
    <property type="entry name" value="IMS"/>
    <property type="match status" value="1"/>
</dbReference>
<protein>
    <recommendedName>
        <fullName evidence="9">DNA polymerase eta</fullName>
    </recommendedName>
</protein>
<dbReference type="GO" id="GO:0005634">
    <property type="term" value="C:nucleus"/>
    <property type="evidence" value="ECO:0007669"/>
    <property type="project" value="UniProtKB-SubCell"/>
</dbReference>